<dbReference type="InterPro" id="IPR036772">
    <property type="entry name" value="SRCR-like_dom_sf"/>
</dbReference>
<reference evidence="5 6" key="1">
    <citation type="journal article" date="2021" name="Sci. Rep.">
        <title>Genome sequencing of the multicellular alga Astrephomene provides insights into convergent evolution of germ-soma differentiation.</title>
        <authorList>
            <person name="Yamashita S."/>
            <person name="Yamamoto K."/>
            <person name="Matsuzaki R."/>
            <person name="Suzuki S."/>
            <person name="Yamaguchi H."/>
            <person name="Hirooka S."/>
            <person name="Minakuchi Y."/>
            <person name="Miyagishima S."/>
            <person name="Kawachi M."/>
            <person name="Toyoda A."/>
            <person name="Nozaki H."/>
        </authorList>
    </citation>
    <scope>NUCLEOTIDE SEQUENCE [LARGE SCALE GENOMIC DNA]</scope>
    <source>
        <strain evidence="5 6">NIES-4017</strain>
    </source>
</reference>
<evidence type="ECO:0000313" key="6">
    <source>
        <dbReference type="Proteomes" id="UP001054857"/>
    </source>
</evidence>
<dbReference type="InterPro" id="IPR001190">
    <property type="entry name" value="SRCR"/>
</dbReference>
<evidence type="ECO:0000259" key="4">
    <source>
        <dbReference type="PROSITE" id="PS50287"/>
    </source>
</evidence>
<comment type="caution">
    <text evidence="5">The sequence shown here is derived from an EMBL/GenBank/DDBJ whole genome shotgun (WGS) entry which is preliminary data.</text>
</comment>
<keyword evidence="6" id="KW-1185">Reference proteome</keyword>
<protein>
    <recommendedName>
        <fullName evidence="4">SRCR domain-containing protein</fullName>
    </recommendedName>
</protein>
<sequence length="848" mass="88728">SPSPSIPSNFNYSLPPGGFTSAPPSALPPLLVPLIFHILLYRDTSATSSTSTRTNSSTPTPLGPPQYGSAPAYVERLVRVANYMARPAGVQFFVKEVRANASSYPALLLPDRASWLSCPNGGASGAACLNNATLVGSMVADFPRSINVFVASDSTAASVPLGYAWVPGSDVFPEEGYVFMTWDGLSPAGSNSAAAYNDGPNTLLHEAFHHLGLKHSFNPASSGLNGCNFDDYVIDTPTTYGAASSSRFAATATAYCMELFWGRYGGDWEAAYSRWSSTLGIPEADMNAWADTCPTRAGYDELGNYMTYNTPVCFAALGHFTPAQVERVHHVSYELNPVLYSWAQYYAQTAAPPPSRLSPPPEYYNNICTATKNNCACKDAWTFNSTAYSYCDRTGPSNSLTCEVANPGACSDCAAANKTATEGKCILACAGTARQCGRPAAPGTNNPPPPPPLPPSPPPMPPPPPPSLVPSACMRSQSGCECRSTWIYDTSFASYCASPDGSLQLWCQVTPTCPTFNVVYPFEKCNKNLTFSYCEVSRVRFRTSLLLPVAPVWPPPSPSPPPMPPPSPPPPAPSTAAVAKSSAAISIEVANCSALDRNATLAVTNELTNELATALSVPSDFISITRTSCNASTRPNTLAANYTLYYPPNTTPVQVGNTTLRLASTPEMKAALSPAFQATWGDVASASYSSTTVLQRLQLVGEGPFFPTQLSEASSSAGLAQVLLPDGGIGLFCNSSSFGEAEASALCRQLGFSGGVPYRPASPPSTSDPNYKSSLLLDGLSCGSATTTTISTTSTTTPVPSFSSQCTSSGGWVAAGAGGCNLTTAAGVQCSGLLEPFGGSKQAGLRGG</sequence>
<dbReference type="SUPFAM" id="SSF55486">
    <property type="entry name" value="Metalloproteases ('zincins'), catalytic domain"/>
    <property type="match status" value="1"/>
</dbReference>
<organism evidence="5 6">
    <name type="scientific">Astrephomene gubernaculifera</name>
    <dbReference type="NCBI Taxonomy" id="47775"/>
    <lineage>
        <taxon>Eukaryota</taxon>
        <taxon>Viridiplantae</taxon>
        <taxon>Chlorophyta</taxon>
        <taxon>core chlorophytes</taxon>
        <taxon>Chlorophyceae</taxon>
        <taxon>CS clade</taxon>
        <taxon>Chlamydomonadales</taxon>
        <taxon>Astrephomenaceae</taxon>
        <taxon>Astrephomene</taxon>
    </lineage>
</organism>
<dbReference type="Proteomes" id="UP001054857">
    <property type="component" value="Unassembled WGS sequence"/>
</dbReference>
<feature type="non-terminal residue" evidence="5">
    <location>
        <position position="848"/>
    </location>
</feature>
<keyword evidence="2" id="KW-1015">Disulfide bond</keyword>
<dbReference type="InterPro" id="IPR024079">
    <property type="entry name" value="MetalloPept_cat_dom_sf"/>
</dbReference>
<dbReference type="GO" id="GO:0016020">
    <property type="term" value="C:membrane"/>
    <property type="evidence" value="ECO:0007669"/>
    <property type="project" value="InterPro"/>
</dbReference>
<dbReference type="Gene3D" id="3.40.390.10">
    <property type="entry name" value="Collagenase (Catalytic Domain)"/>
    <property type="match status" value="1"/>
</dbReference>
<dbReference type="AlphaFoldDB" id="A0AAD3E3K3"/>
<comment type="similarity">
    <text evidence="1">Belongs to the peptidase M43B family.</text>
</comment>
<evidence type="ECO:0000313" key="5">
    <source>
        <dbReference type="EMBL" id="GFR53081.1"/>
    </source>
</evidence>
<proteinExistence type="inferred from homology"/>
<feature type="compositionally biased region" description="Pro residues" evidence="3">
    <location>
        <begin position="556"/>
        <end position="573"/>
    </location>
</feature>
<feature type="region of interest" description="Disordered" evidence="3">
    <location>
        <begin position="440"/>
        <end position="468"/>
    </location>
</feature>
<name>A0AAD3E3K3_9CHLO</name>
<feature type="compositionally biased region" description="Pro residues" evidence="3">
    <location>
        <begin position="445"/>
        <end position="468"/>
    </location>
</feature>
<feature type="compositionally biased region" description="Low complexity" evidence="3">
    <location>
        <begin position="47"/>
        <end position="60"/>
    </location>
</feature>
<dbReference type="PANTHER" id="PTHR47466">
    <property type="match status" value="1"/>
</dbReference>
<evidence type="ECO:0000256" key="1">
    <source>
        <dbReference type="ARBA" id="ARBA00008721"/>
    </source>
</evidence>
<evidence type="ECO:0000256" key="3">
    <source>
        <dbReference type="SAM" id="MobiDB-lite"/>
    </source>
</evidence>
<dbReference type="GO" id="GO:0008237">
    <property type="term" value="F:metallopeptidase activity"/>
    <property type="evidence" value="ECO:0007669"/>
    <property type="project" value="InterPro"/>
</dbReference>
<dbReference type="PROSITE" id="PS50287">
    <property type="entry name" value="SRCR_2"/>
    <property type="match status" value="1"/>
</dbReference>
<feature type="domain" description="SRCR" evidence="4">
    <location>
        <begin position="697"/>
        <end position="831"/>
    </location>
</feature>
<dbReference type="PANTHER" id="PTHR47466:SF1">
    <property type="entry name" value="METALLOPROTEASE MEP1 (AFU_ORTHOLOGUE AFUA_1G07730)-RELATED"/>
    <property type="match status" value="1"/>
</dbReference>
<accession>A0AAD3E3K3</accession>
<evidence type="ECO:0000256" key="2">
    <source>
        <dbReference type="ARBA" id="ARBA00023157"/>
    </source>
</evidence>
<dbReference type="SMART" id="SM00202">
    <property type="entry name" value="SR"/>
    <property type="match status" value="1"/>
</dbReference>
<gene>
    <name evidence="5" type="ORF">Agub_g15789</name>
</gene>
<feature type="region of interest" description="Disordered" evidence="3">
    <location>
        <begin position="556"/>
        <end position="575"/>
    </location>
</feature>
<dbReference type="Gene3D" id="3.10.250.10">
    <property type="entry name" value="SRCR-like domain"/>
    <property type="match status" value="1"/>
</dbReference>
<dbReference type="SUPFAM" id="SSF56487">
    <property type="entry name" value="SRCR-like"/>
    <property type="match status" value="1"/>
</dbReference>
<dbReference type="EMBL" id="BMAR01000085">
    <property type="protein sequence ID" value="GFR53081.1"/>
    <property type="molecule type" value="Genomic_DNA"/>
</dbReference>
<feature type="region of interest" description="Disordered" evidence="3">
    <location>
        <begin position="47"/>
        <end position="67"/>
    </location>
</feature>